<gene>
    <name evidence="2" type="ORF">ATEIFO6365_0005082300</name>
</gene>
<keyword evidence="3" id="KW-1185">Reference proteome</keyword>
<dbReference type="Proteomes" id="UP000452235">
    <property type="component" value="Unassembled WGS sequence"/>
</dbReference>
<dbReference type="SUPFAM" id="SSF56112">
    <property type="entry name" value="Protein kinase-like (PK-like)"/>
    <property type="match status" value="1"/>
</dbReference>
<dbReference type="OrthoDB" id="4218123at2759"/>
<dbReference type="PANTHER" id="PTHR39470:SF1">
    <property type="entry name" value="CHORISMATE SYNTHASE PROTEIN"/>
    <property type="match status" value="1"/>
</dbReference>
<protein>
    <recommendedName>
        <fullName evidence="1">Aminoglycoside phosphotransferase domain-containing protein</fullName>
    </recommendedName>
</protein>
<dbReference type="InterPro" id="IPR011009">
    <property type="entry name" value="Kinase-like_dom_sf"/>
</dbReference>
<name>A0A5M3Z5Z5_ASPTE</name>
<dbReference type="EMBL" id="BLJY01000005">
    <property type="protein sequence ID" value="GFF16631.1"/>
    <property type="molecule type" value="Genomic_DNA"/>
</dbReference>
<dbReference type="VEuPathDB" id="FungiDB:ATEG_05593"/>
<dbReference type="PANTHER" id="PTHR39470">
    <property type="entry name" value="CHROMOSOME 10, WHOLE GENOME SHOTGUN SEQUENCE"/>
    <property type="match status" value="1"/>
</dbReference>
<dbReference type="AlphaFoldDB" id="A0A5M3Z5Z5"/>
<evidence type="ECO:0000259" key="1">
    <source>
        <dbReference type="Pfam" id="PF01636"/>
    </source>
</evidence>
<organism evidence="2 3">
    <name type="scientific">Aspergillus terreus</name>
    <dbReference type="NCBI Taxonomy" id="33178"/>
    <lineage>
        <taxon>Eukaryota</taxon>
        <taxon>Fungi</taxon>
        <taxon>Dikarya</taxon>
        <taxon>Ascomycota</taxon>
        <taxon>Pezizomycotina</taxon>
        <taxon>Eurotiomycetes</taxon>
        <taxon>Eurotiomycetidae</taxon>
        <taxon>Eurotiales</taxon>
        <taxon>Aspergillaceae</taxon>
        <taxon>Aspergillus</taxon>
        <taxon>Aspergillus subgen. Circumdati</taxon>
    </lineage>
</organism>
<proteinExistence type="predicted"/>
<sequence length="638" mass="70317">MTVAFLEERLEGYTDSELVEHIVSSPPCVSTSRVFHLSPNLIAKYYMPSEVEDALKATEVARQLGIRGPSVRRIIENEHNTYMIMDRIEGTTLDVAWKDLGWFMTVRLGLQLRRFVKTLRSITSPTAGSLATGECRSFWLEDAYGLPANSGPGEIAYFLRFWTNFTSMRRAIQASKQPQVSDSPDSTVGVPMTIEPFVLTHHDLAPRNLLVSPSGQLSLLDWDLAGFYPVTFEYAAMYNFHIPQDWGLMARLRWHLFVWIGVGIKSLLIFFAPVIIPRAINFYRSLRVALASRPTPRPLPTNASRALNILFVAILLLLLLSLPFNPHAPAPSIFSLTRSRINTPTDVIFNRLARFRPGNRLTDADTLLRSKLTSLGARKVYLRYGPKALTDCPFCSLDSVNTYLLYYLPFNTLIPHLVHMIILGVVTSAPVAGREAASWRNKFTLAGLILAALDLYVVVSYDPVQSASAAVRAGMTPPASLYHRITLLRPLAFAVFDSVCAGLIYVSATQRFFFAPPSQADQVDQLVSAALTSLSGASSKLHATSVARNAVVRDKVLKERDDAYWRTVVAGEEDRSGGSIWEEEEVVRAMSRAMAGQGGVDLAQLGVNATQYVNGVTAGLESDQTGTGRSGGAEPRGS</sequence>
<feature type="domain" description="Aminoglycoside phosphotransferase" evidence="1">
    <location>
        <begin position="40"/>
        <end position="247"/>
    </location>
</feature>
<dbReference type="Gene3D" id="1.10.510.10">
    <property type="entry name" value="Transferase(Phosphotransferase) domain 1"/>
    <property type="match status" value="1"/>
</dbReference>
<evidence type="ECO:0000313" key="3">
    <source>
        <dbReference type="Proteomes" id="UP000452235"/>
    </source>
</evidence>
<dbReference type="InterPro" id="IPR002575">
    <property type="entry name" value="Aminoglycoside_PTrfase"/>
</dbReference>
<reference evidence="2 3" key="1">
    <citation type="submission" date="2020-01" db="EMBL/GenBank/DDBJ databases">
        <title>Aspergillus terreus IFO 6365 whole genome shotgun sequence.</title>
        <authorList>
            <person name="Kanamasa S."/>
            <person name="Takahashi H."/>
        </authorList>
    </citation>
    <scope>NUCLEOTIDE SEQUENCE [LARGE SCALE GENOMIC DNA]</scope>
    <source>
        <strain evidence="2 3">IFO 6365</strain>
    </source>
</reference>
<dbReference type="Pfam" id="PF01636">
    <property type="entry name" value="APH"/>
    <property type="match status" value="1"/>
</dbReference>
<comment type="caution">
    <text evidence="2">The sequence shown here is derived from an EMBL/GenBank/DDBJ whole genome shotgun (WGS) entry which is preliminary data.</text>
</comment>
<evidence type="ECO:0000313" key="2">
    <source>
        <dbReference type="EMBL" id="GFF16631.1"/>
    </source>
</evidence>
<accession>A0A5M3Z5Z5</accession>